<reference evidence="3 4" key="1">
    <citation type="submission" date="2014-03" db="EMBL/GenBank/DDBJ databases">
        <title>Genome of Polynucleobacter strain MWH-MoK4.</title>
        <authorList>
            <person name="Hahn M.W."/>
        </authorList>
    </citation>
    <scope>NUCLEOTIDE SEQUENCE [LARGE SCALE GENOMIC DNA]</scope>
    <source>
        <strain evidence="3 4">MWH-MoK4</strain>
    </source>
</reference>
<dbReference type="RefSeq" id="WP_046329686.1">
    <property type="nucleotide sequence ID" value="NZ_CP007501.1"/>
</dbReference>
<dbReference type="STRING" id="1835254.CL55_00004440"/>
<feature type="region of interest" description="Disordered" evidence="1">
    <location>
        <begin position="382"/>
        <end position="415"/>
    </location>
</feature>
<feature type="region of interest" description="Disordered" evidence="1">
    <location>
        <begin position="348"/>
        <end position="370"/>
    </location>
</feature>
<dbReference type="Pfam" id="PF02120">
    <property type="entry name" value="Flg_hook"/>
    <property type="match status" value="1"/>
</dbReference>
<evidence type="ECO:0000259" key="2">
    <source>
        <dbReference type="Pfam" id="PF02120"/>
    </source>
</evidence>
<sequence length="586" mass="61714">MPTVSQIQMQAAFSPISEAIAQPGSLAGGSAMPIGFDTFLTSLNQKMLARMDARTNSDKLSGLKNGLGTLGMQNLPGFTKQDKDSAKITDPMQLLAAQLAAQGLINPVVNQPAMVNPLPNGGVGVNAVDSSKTAAGLNLPGALGLKGQNINPQQNWLITQALAKAMRDTGQGNNLTPQNPQVAQLMQMLQQAQPTTAVQASALEQLKGLVAQASQTSQTAASQAPKITLTPELASAIQDLAQQAQPTTAVQASALEQLKGLVAQASQTSQTAASQAPKITLTPELASAIQDLAQQSNLPLTPQLASLFGQTTQMKTQASSSDLKQEAVTIASTLGVAEKLTLQTSQDRSIEMDRQNTPSTVSQNTKNTDNALMPLFAGQASKENKGLDTLPRLTPESDSQNPEREKITELAGQDANSLSTQYSGLARLDSQTSEALQKFQIKQTEASLVSGPLHSEIMSAAKSGGGRIMFELTPPEQGTIRIDLHINQNGYAHLIVEGASDATKSRLDQGGQNLKQEFAQMGLNLSLDLRQENQSQQASGQSFNNARQDYYANQQIVNPNPKNLAAIGLMGSGHNTGAGGTVHLFA</sequence>
<name>A0A0E3ZKS5_9BURK</name>
<feature type="domain" description="Flagellar hook-length control protein-like C-terminal" evidence="2">
    <location>
        <begin position="458"/>
        <end position="537"/>
    </location>
</feature>
<organism evidence="3 4">
    <name type="scientific">Polynucleobacter duraquae</name>
    <dbReference type="NCBI Taxonomy" id="1835254"/>
    <lineage>
        <taxon>Bacteria</taxon>
        <taxon>Pseudomonadati</taxon>
        <taxon>Pseudomonadota</taxon>
        <taxon>Betaproteobacteria</taxon>
        <taxon>Burkholderiales</taxon>
        <taxon>Burkholderiaceae</taxon>
        <taxon>Polynucleobacter</taxon>
    </lineage>
</organism>
<dbReference type="HOGENOM" id="CLU_465278_0_0_4"/>
<accession>A0A0E3ZKS5</accession>
<evidence type="ECO:0000313" key="3">
    <source>
        <dbReference type="EMBL" id="AKD24777.1"/>
    </source>
</evidence>
<dbReference type="KEGG" id="pdq:CL55_00004440"/>
<dbReference type="EMBL" id="CP007501">
    <property type="protein sequence ID" value="AKD24777.1"/>
    <property type="molecule type" value="Genomic_DNA"/>
</dbReference>
<feature type="compositionally biased region" description="Polar residues" evidence="1">
    <location>
        <begin position="355"/>
        <end position="370"/>
    </location>
</feature>
<evidence type="ECO:0000256" key="1">
    <source>
        <dbReference type="SAM" id="MobiDB-lite"/>
    </source>
</evidence>
<keyword evidence="4" id="KW-1185">Reference proteome</keyword>
<protein>
    <submittedName>
        <fullName evidence="3">Small-conductance mechanosensitive channel</fullName>
    </submittedName>
</protein>
<dbReference type="PATRIC" id="fig|576611.7.peg.448"/>
<dbReference type="OrthoDB" id="9157058at2"/>
<gene>
    <name evidence="3" type="ORF">CL55_00004440</name>
</gene>
<proteinExistence type="predicted"/>
<dbReference type="InterPro" id="IPR021136">
    <property type="entry name" value="Flagellar_hook_control-like_C"/>
</dbReference>
<dbReference type="AlphaFoldDB" id="A0A0E3ZKS5"/>
<evidence type="ECO:0000313" key="4">
    <source>
        <dbReference type="Proteomes" id="UP000061135"/>
    </source>
</evidence>
<dbReference type="Proteomes" id="UP000061135">
    <property type="component" value="Chromosome"/>
</dbReference>